<keyword evidence="6" id="KW-0472">Membrane</keyword>
<evidence type="ECO:0000256" key="4">
    <source>
        <dbReference type="ARBA" id="ARBA00022729"/>
    </source>
</evidence>
<dbReference type="GO" id="GO:0042102">
    <property type="term" value="P:positive regulation of T cell proliferation"/>
    <property type="evidence" value="ECO:0007669"/>
    <property type="project" value="TreeGrafter"/>
</dbReference>
<dbReference type="SUPFAM" id="SSF48726">
    <property type="entry name" value="Immunoglobulin"/>
    <property type="match status" value="1"/>
</dbReference>
<dbReference type="Pfam" id="PF07686">
    <property type="entry name" value="V-set"/>
    <property type="match status" value="1"/>
</dbReference>
<dbReference type="GO" id="GO:0006955">
    <property type="term" value="P:immune response"/>
    <property type="evidence" value="ECO:0007669"/>
    <property type="project" value="TreeGrafter"/>
</dbReference>
<reference evidence="14" key="1">
    <citation type="submission" date="2012-01" db="EMBL/GenBank/DDBJ databases">
        <title>The Genome Sequence of Oreochromis niloticus (Nile Tilapia).</title>
        <authorList>
            <consortium name="Broad Institute Genome Assembly Team"/>
            <consortium name="Broad Institute Sequencing Platform"/>
            <person name="Di Palma F."/>
            <person name="Johnson J."/>
            <person name="Lander E.S."/>
            <person name="Lindblad-Toh K."/>
        </authorList>
    </citation>
    <scope>NUCLEOTIDE SEQUENCE [LARGE SCALE GENOMIC DNA]</scope>
</reference>
<evidence type="ECO:0000256" key="5">
    <source>
        <dbReference type="ARBA" id="ARBA00022989"/>
    </source>
</evidence>
<keyword evidence="8" id="KW-0675">Receptor</keyword>
<dbReference type="Proteomes" id="UP000005207">
    <property type="component" value="Linkage group LG3"/>
</dbReference>
<proteinExistence type="predicted"/>
<evidence type="ECO:0000259" key="12">
    <source>
        <dbReference type="PROSITE" id="PS50835"/>
    </source>
</evidence>
<feature type="region of interest" description="Disordered" evidence="11">
    <location>
        <begin position="73"/>
        <end position="108"/>
    </location>
</feature>
<dbReference type="GO" id="GO:0009897">
    <property type="term" value="C:external side of plasma membrane"/>
    <property type="evidence" value="ECO:0007669"/>
    <property type="project" value="TreeGrafter"/>
</dbReference>
<evidence type="ECO:0000256" key="10">
    <source>
        <dbReference type="ARBA" id="ARBA00023319"/>
    </source>
</evidence>
<keyword evidence="4" id="KW-0732">Signal</keyword>
<evidence type="ECO:0000256" key="8">
    <source>
        <dbReference type="ARBA" id="ARBA00023170"/>
    </source>
</evidence>
<keyword evidence="10" id="KW-0393">Immunoglobulin domain</keyword>
<accession>A0A669F3A7</accession>
<keyword evidence="9" id="KW-0325">Glycoprotein</keyword>
<protein>
    <recommendedName>
        <fullName evidence="12">Ig-like domain-containing protein</fullName>
    </recommendedName>
</protein>
<dbReference type="PANTHER" id="PTHR25466:SF14">
    <property type="entry name" value="BUTYROPHILIN SUBFAMILY 2 MEMBER A2-LIKE-RELATED"/>
    <property type="match status" value="1"/>
</dbReference>
<dbReference type="AlphaFoldDB" id="A0A669F3A7"/>
<name>A0A669F3A7_ORENI</name>
<evidence type="ECO:0000313" key="13">
    <source>
        <dbReference type="Ensembl" id="ENSONIP00000077941.1"/>
    </source>
</evidence>
<dbReference type="InterPro" id="IPR013783">
    <property type="entry name" value="Ig-like_fold"/>
</dbReference>
<dbReference type="PROSITE" id="PS50835">
    <property type="entry name" value="IG_LIKE"/>
    <property type="match status" value="1"/>
</dbReference>
<dbReference type="GO" id="GO:0042130">
    <property type="term" value="P:negative regulation of T cell proliferation"/>
    <property type="evidence" value="ECO:0007669"/>
    <property type="project" value="TreeGrafter"/>
</dbReference>
<dbReference type="InterPro" id="IPR036179">
    <property type="entry name" value="Ig-like_dom_sf"/>
</dbReference>
<evidence type="ECO:0000313" key="14">
    <source>
        <dbReference type="Proteomes" id="UP000005207"/>
    </source>
</evidence>
<dbReference type="GO" id="GO:0071222">
    <property type="term" value="P:cellular response to lipopolysaccharide"/>
    <property type="evidence" value="ECO:0007669"/>
    <property type="project" value="TreeGrafter"/>
</dbReference>
<keyword evidence="3" id="KW-0812">Transmembrane</keyword>
<evidence type="ECO:0000256" key="11">
    <source>
        <dbReference type="SAM" id="MobiDB-lite"/>
    </source>
</evidence>
<evidence type="ECO:0000256" key="9">
    <source>
        <dbReference type="ARBA" id="ARBA00023180"/>
    </source>
</evidence>
<dbReference type="GO" id="GO:0007166">
    <property type="term" value="P:cell surface receptor signaling pathway"/>
    <property type="evidence" value="ECO:0007669"/>
    <property type="project" value="TreeGrafter"/>
</dbReference>
<evidence type="ECO:0000256" key="3">
    <source>
        <dbReference type="ARBA" id="ARBA00022692"/>
    </source>
</evidence>
<feature type="compositionally biased region" description="Basic and acidic residues" evidence="11">
    <location>
        <begin position="73"/>
        <end position="84"/>
    </location>
</feature>
<keyword evidence="2" id="KW-1003">Cell membrane</keyword>
<evidence type="ECO:0000256" key="1">
    <source>
        <dbReference type="ARBA" id="ARBA00004251"/>
    </source>
</evidence>
<sequence length="138" mass="15929">MRFSSITVHDEGRLCHSELYRGTGKSSHPPKHFTNMKIQFKGIRETSVLLPCQHSDFIPEDLTVMWTRSDLHPKSPDKQDEIYRGRTSMNEDPLKTGDLSLTLKEPTDEDSGRYRCEVKRGCQILRTKMLVFQSCLLS</sequence>
<feature type="domain" description="Ig-like" evidence="12">
    <location>
        <begin position="30"/>
        <end position="118"/>
    </location>
</feature>
<dbReference type="InterPro" id="IPR051713">
    <property type="entry name" value="T-cell_Activation_Regulation"/>
</dbReference>
<dbReference type="Ensembl" id="ENSONIT00000039762.1">
    <property type="protein sequence ID" value="ENSONIP00000077941.1"/>
    <property type="gene ID" value="ENSONIG00000033541.1"/>
</dbReference>
<dbReference type="SMART" id="SM00406">
    <property type="entry name" value="IGv"/>
    <property type="match status" value="1"/>
</dbReference>
<dbReference type="InterPro" id="IPR007110">
    <property type="entry name" value="Ig-like_dom"/>
</dbReference>
<dbReference type="GO" id="GO:0031295">
    <property type="term" value="P:T cell costimulation"/>
    <property type="evidence" value="ECO:0007669"/>
    <property type="project" value="TreeGrafter"/>
</dbReference>
<dbReference type="InParanoid" id="A0A669F3A7"/>
<comment type="subcellular location">
    <subcellularLocation>
        <location evidence="1">Cell membrane</location>
        <topology evidence="1">Single-pass type I membrane protein</topology>
    </subcellularLocation>
</comment>
<keyword evidence="5" id="KW-1133">Transmembrane helix</keyword>
<dbReference type="GeneTree" id="ENSGT01150000288813"/>
<reference evidence="13" key="2">
    <citation type="submission" date="2025-08" db="UniProtKB">
        <authorList>
            <consortium name="Ensembl"/>
        </authorList>
    </citation>
    <scope>IDENTIFICATION</scope>
</reference>
<organism evidence="13 14">
    <name type="scientific">Oreochromis niloticus</name>
    <name type="common">Nile tilapia</name>
    <name type="synonym">Tilapia nilotica</name>
    <dbReference type="NCBI Taxonomy" id="8128"/>
    <lineage>
        <taxon>Eukaryota</taxon>
        <taxon>Metazoa</taxon>
        <taxon>Chordata</taxon>
        <taxon>Craniata</taxon>
        <taxon>Vertebrata</taxon>
        <taxon>Euteleostomi</taxon>
        <taxon>Actinopterygii</taxon>
        <taxon>Neopterygii</taxon>
        <taxon>Teleostei</taxon>
        <taxon>Neoteleostei</taxon>
        <taxon>Acanthomorphata</taxon>
        <taxon>Ovalentaria</taxon>
        <taxon>Cichlomorphae</taxon>
        <taxon>Cichliformes</taxon>
        <taxon>Cichlidae</taxon>
        <taxon>African cichlids</taxon>
        <taxon>Pseudocrenilabrinae</taxon>
        <taxon>Oreochromini</taxon>
        <taxon>Oreochromis</taxon>
    </lineage>
</organism>
<evidence type="ECO:0000256" key="7">
    <source>
        <dbReference type="ARBA" id="ARBA00023157"/>
    </source>
</evidence>
<keyword evidence="14" id="KW-1185">Reference proteome</keyword>
<dbReference type="PANTHER" id="PTHR25466">
    <property type="entry name" value="T-LYMPHOCYTE ACTIVATION ANTIGEN"/>
    <property type="match status" value="1"/>
</dbReference>
<reference evidence="13" key="3">
    <citation type="submission" date="2025-09" db="UniProtKB">
        <authorList>
            <consortium name="Ensembl"/>
        </authorList>
    </citation>
    <scope>IDENTIFICATION</scope>
</reference>
<dbReference type="Gene3D" id="2.60.40.10">
    <property type="entry name" value="Immunoglobulins"/>
    <property type="match status" value="1"/>
</dbReference>
<keyword evidence="7" id="KW-1015">Disulfide bond</keyword>
<evidence type="ECO:0000256" key="2">
    <source>
        <dbReference type="ARBA" id="ARBA00022475"/>
    </source>
</evidence>
<evidence type="ECO:0000256" key="6">
    <source>
        <dbReference type="ARBA" id="ARBA00023136"/>
    </source>
</evidence>
<dbReference type="InterPro" id="IPR013106">
    <property type="entry name" value="Ig_V-set"/>
</dbReference>